<keyword evidence="4" id="KW-0804">Transcription</keyword>
<comment type="caution">
    <text evidence="6">The sequence shown here is derived from an EMBL/GenBank/DDBJ whole genome shotgun (WGS) entry which is preliminary data.</text>
</comment>
<evidence type="ECO:0000256" key="1">
    <source>
        <dbReference type="ARBA" id="ARBA00010641"/>
    </source>
</evidence>
<evidence type="ECO:0000313" key="7">
    <source>
        <dbReference type="Proteomes" id="UP000557872"/>
    </source>
</evidence>
<evidence type="ECO:0000256" key="4">
    <source>
        <dbReference type="ARBA" id="ARBA00023163"/>
    </source>
</evidence>
<gene>
    <name evidence="6" type="ORF">HW115_17430</name>
</gene>
<dbReference type="InterPro" id="IPR014284">
    <property type="entry name" value="RNA_pol_sigma-70_dom"/>
</dbReference>
<evidence type="ECO:0000313" key="6">
    <source>
        <dbReference type="EMBL" id="NWK57405.1"/>
    </source>
</evidence>
<dbReference type="InterPro" id="IPR039425">
    <property type="entry name" value="RNA_pol_sigma-70-like"/>
</dbReference>
<dbReference type="Gene3D" id="1.10.10.10">
    <property type="entry name" value="Winged helix-like DNA-binding domain superfamily/Winged helix DNA-binding domain"/>
    <property type="match status" value="1"/>
</dbReference>
<dbReference type="NCBIfam" id="TIGR02989">
    <property type="entry name" value="Sig-70_gvs1"/>
    <property type="match status" value="1"/>
</dbReference>
<keyword evidence="2" id="KW-0805">Transcription regulation</keyword>
<dbReference type="Gene3D" id="1.10.1740.10">
    <property type="match status" value="1"/>
</dbReference>
<dbReference type="PANTHER" id="PTHR43133">
    <property type="entry name" value="RNA POLYMERASE ECF-TYPE SIGMA FACTO"/>
    <property type="match status" value="1"/>
</dbReference>
<dbReference type="Proteomes" id="UP000557872">
    <property type="component" value="Unassembled WGS sequence"/>
</dbReference>
<sequence>MGLFSGKADDYVVTQLASCQAEILAYIHSLLPGDASVNDILQRTNLVIWKKRQHFELGTNFRAWAFSIARWEVRAFLKERKRKSWLIIDEELAEKVTQTMEHVSQDNPMTDLREALDACLHKLNEGERELLTHRYHSDAPLKVFAEAHGRPVTSLKTSLCRIRASLKRCIEAAQKRAGIQSI</sequence>
<dbReference type="EMBL" id="JACBAZ010000011">
    <property type="protein sequence ID" value="NWK57405.1"/>
    <property type="molecule type" value="Genomic_DNA"/>
</dbReference>
<dbReference type="InterPro" id="IPR007627">
    <property type="entry name" value="RNA_pol_sigma70_r2"/>
</dbReference>
<dbReference type="InterPro" id="IPR014331">
    <property type="entry name" value="RNA_pol_sigma70_ECF_RHOBA"/>
</dbReference>
<dbReference type="SUPFAM" id="SSF88946">
    <property type="entry name" value="Sigma2 domain of RNA polymerase sigma factors"/>
    <property type="match status" value="1"/>
</dbReference>
<evidence type="ECO:0000256" key="3">
    <source>
        <dbReference type="ARBA" id="ARBA00023082"/>
    </source>
</evidence>
<dbReference type="RefSeq" id="WP_178934433.1">
    <property type="nucleotide sequence ID" value="NZ_JACBAZ010000011.1"/>
</dbReference>
<dbReference type="InterPro" id="IPR013324">
    <property type="entry name" value="RNA_pol_sigma_r3/r4-like"/>
</dbReference>
<keyword evidence="7" id="KW-1185">Reference proteome</keyword>
<evidence type="ECO:0000259" key="5">
    <source>
        <dbReference type="Pfam" id="PF04542"/>
    </source>
</evidence>
<dbReference type="GO" id="GO:0006352">
    <property type="term" value="P:DNA-templated transcription initiation"/>
    <property type="evidence" value="ECO:0007669"/>
    <property type="project" value="InterPro"/>
</dbReference>
<dbReference type="NCBIfam" id="TIGR02937">
    <property type="entry name" value="sigma70-ECF"/>
    <property type="match status" value="1"/>
</dbReference>
<organism evidence="6 7">
    <name type="scientific">Oceaniferula marina</name>
    <dbReference type="NCBI Taxonomy" id="2748318"/>
    <lineage>
        <taxon>Bacteria</taxon>
        <taxon>Pseudomonadati</taxon>
        <taxon>Verrucomicrobiota</taxon>
        <taxon>Verrucomicrobiia</taxon>
        <taxon>Verrucomicrobiales</taxon>
        <taxon>Verrucomicrobiaceae</taxon>
        <taxon>Oceaniferula</taxon>
    </lineage>
</organism>
<accession>A0A851GQM2</accession>
<dbReference type="InterPro" id="IPR013325">
    <property type="entry name" value="RNA_pol_sigma_r2"/>
</dbReference>
<name>A0A851GQM2_9BACT</name>
<evidence type="ECO:0000256" key="2">
    <source>
        <dbReference type="ARBA" id="ARBA00023015"/>
    </source>
</evidence>
<dbReference type="PANTHER" id="PTHR43133:SF51">
    <property type="entry name" value="RNA POLYMERASE SIGMA FACTOR"/>
    <property type="match status" value="1"/>
</dbReference>
<reference evidence="6 7" key="1">
    <citation type="submission" date="2020-07" db="EMBL/GenBank/DDBJ databases">
        <title>Roseicoccus Jingziensis gen. nov., sp. nov., isolated from coastal seawater.</title>
        <authorList>
            <person name="Feng X."/>
        </authorList>
    </citation>
    <scope>NUCLEOTIDE SEQUENCE [LARGE SCALE GENOMIC DNA]</scope>
    <source>
        <strain evidence="6 7">N1E253</strain>
    </source>
</reference>
<dbReference type="GO" id="GO:0016987">
    <property type="term" value="F:sigma factor activity"/>
    <property type="evidence" value="ECO:0007669"/>
    <property type="project" value="UniProtKB-KW"/>
</dbReference>
<feature type="domain" description="RNA polymerase sigma-70 region 2" evidence="5">
    <location>
        <begin position="20"/>
        <end position="82"/>
    </location>
</feature>
<keyword evidence="3" id="KW-0731">Sigma factor</keyword>
<protein>
    <submittedName>
        <fullName evidence="6">Sigma-70 family RNA polymerase sigma factor</fullName>
    </submittedName>
</protein>
<dbReference type="InterPro" id="IPR036388">
    <property type="entry name" value="WH-like_DNA-bd_sf"/>
</dbReference>
<comment type="similarity">
    <text evidence="1">Belongs to the sigma-70 factor family. ECF subfamily.</text>
</comment>
<proteinExistence type="inferred from homology"/>
<dbReference type="Pfam" id="PF04542">
    <property type="entry name" value="Sigma70_r2"/>
    <property type="match status" value="1"/>
</dbReference>
<dbReference type="SUPFAM" id="SSF88659">
    <property type="entry name" value="Sigma3 and sigma4 domains of RNA polymerase sigma factors"/>
    <property type="match status" value="1"/>
</dbReference>
<dbReference type="AlphaFoldDB" id="A0A851GQM2"/>